<dbReference type="InterPro" id="IPR028098">
    <property type="entry name" value="Glyco_trans_4-like_N"/>
</dbReference>
<feature type="domain" description="Glycosyl transferase family 1" evidence="3">
    <location>
        <begin position="756"/>
        <end position="906"/>
    </location>
</feature>
<name>A0A1B6VGE4_9PROT</name>
<dbReference type="Proteomes" id="UP000077786">
    <property type="component" value="Unassembled WGS sequence"/>
</dbReference>
<dbReference type="Pfam" id="PF13579">
    <property type="entry name" value="Glyco_trans_4_4"/>
    <property type="match status" value="1"/>
</dbReference>
<dbReference type="Gene3D" id="3.40.50.2000">
    <property type="entry name" value="Glycogen Phosphorylase B"/>
    <property type="match status" value="3"/>
</dbReference>
<dbReference type="Pfam" id="PF00534">
    <property type="entry name" value="Glycos_transf_1"/>
    <property type="match status" value="1"/>
</dbReference>
<sequence length="947" mass="105439">MKKAGFERTQLFLFVPTPSQTLAFSLMTVQPGSNVTLLPGTAEEDSQKVLLESYRSSARLNGMRADGLQIENTHLRDQMALVQSSLSWRVTAPLRLVRGLSLGRLPSGRPLRELPDRVTELWSKGGLRAVGGALARQALPRSGKKRNSVLSKATQQVTSDGAVAGPSVYSDVLDEGAASLAPKILIIAEVSLRQCAKYRVWQKRDLLERLGWSVQVVDWRDIGVAMSGLQLCTRVIFYRVPGFETVMKLVAEAHRLRLEPWWEVDDLIFDAEEYLQNGNISSLPQAEQDLLMSGVTLFRRCMLACGRGIASTQALAQAMLNAGLTDVSVLENALDHETLEIAASLPTHEGTDVERVWVSYGSGTNTHDEDFRQAQAGLIAAMEDEPRLCLRVIGQLKLSDDFHRFGDRVERLTELSYRDYLAALSRTDIAIAPLEPTLFNDCKSNIKFLEAAVVRVAAICSPRNAFLSVMRHGENGLLAVTDDDWKRSFLTLARDVPLRQRLAIQARQDVMERYAPEAMAVTQGQAVFGRPVIPARKALRVLMANVYYAPRSFGGATIVAEELATRLTQRGIEVGIMTSRPRLDENLSGSIRYFINGTDVLSAVIPEGTDLIGALDNPQMAEVFAGWLDAYQPDVVHVHAAQGLGTAMLRVCQERGVPYVLTLHDAWWLCDRQFMVREDGRYCFQTRIDQQVCQMCQPHARHLRDRVTIMHQALAEAALLISPSEAHRQLYLANGVEPERIVVNRNGFRWPERPRRQRTPGSRIRFGFVGGTEAVKGYPQLKKCMESLERSDWELVLVDNKINLGFRSIHAEDWSVKGELKIVPAFTQTGLDDFYDQIDVLLFPSQWKESYGLTVREALARDVWVVTTAPGGQSEDVVDGVNGTHLPLDGRPETLAAAVESLLGQAEKFDGYVNPFKSSLATYEAQTEELLGFLERVAKHKANLVTH</sequence>
<evidence type="ECO:0000259" key="3">
    <source>
        <dbReference type="Pfam" id="PF00534"/>
    </source>
</evidence>
<accession>A0A1B6VGE4</accession>
<organism evidence="5 6">
    <name type="scientific">Gluconobacter cerinus</name>
    <dbReference type="NCBI Taxonomy" id="38307"/>
    <lineage>
        <taxon>Bacteria</taxon>
        <taxon>Pseudomonadati</taxon>
        <taxon>Pseudomonadota</taxon>
        <taxon>Alphaproteobacteria</taxon>
        <taxon>Acetobacterales</taxon>
        <taxon>Acetobacteraceae</taxon>
        <taxon>Gluconobacter</taxon>
    </lineage>
</organism>
<proteinExistence type="predicted"/>
<dbReference type="PANTHER" id="PTHR12526">
    <property type="entry name" value="GLYCOSYLTRANSFERASE"/>
    <property type="match status" value="1"/>
</dbReference>
<keyword evidence="2 5" id="KW-0808">Transferase</keyword>
<dbReference type="GO" id="GO:0016757">
    <property type="term" value="F:glycosyltransferase activity"/>
    <property type="evidence" value="ECO:0007669"/>
    <property type="project" value="UniProtKB-KW"/>
</dbReference>
<reference evidence="5 6" key="1">
    <citation type="submission" date="2016-03" db="EMBL/GenBank/DDBJ databases">
        <title>Draft genome sequence of Gluconobacter cerinus strain CECT 9110.</title>
        <authorList>
            <person name="Sainz F."/>
            <person name="Mas A."/>
            <person name="Torija M.J."/>
        </authorList>
    </citation>
    <scope>NUCLEOTIDE SEQUENCE [LARGE SCALE GENOMIC DNA]</scope>
    <source>
        <strain evidence="5 6">CECT 9110</strain>
    </source>
</reference>
<dbReference type="PATRIC" id="fig|38307.3.peg.3261"/>
<feature type="domain" description="Glycosyltransferase subfamily 4-like N-terminal" evidence="4">
    <location>
        <begin position="554"/>
        <end position="747"/>
    </location>
</feature>
<protein>
    <submittedName>
        <fullName evidence="5">Glycosyl transferase</fullName>
    </submittedName>
</protein>
<keyword evidence="1" id="KW-0328">Glycosyltransferase</keyword>
<evidence type="ECO:0000256" key="2">
    <source>
        <dbReference type="ARBA" id="ARBA00022679"/>
    </source>
</evidence>
<dbReference type="InterPro" id="IPR001296">
    <property type="entry name" value="Glyco_trans_1"/>
</dbReference>
<comment type="caution">
    <text evidence="5">The sequence shown here is derived from an EMBL/GenBank/DDBJ whole genome shotgun (WGS) entry which is preliminary data.</text>
</comment>
<dbReference type="CDD" id="cd03823">
    <property type="entry name" value="GT4_ExpE7-like"/>
    <property type="match status" value="1"/>
</dbReference>
<gene>
    <name evidence="5" type="ORF">A0123_03119</name>
</gene>
<dbReference type="AlphaFoldDB" id="A0A1B6VGE4"/>
<evidence type="ECO:0000313" key="5">
    <source>
        <dbReference type="EMBL" id="OAJ66266.1"/>
    </source>
</evidence>
<evidence type="ECO:0000313" key="6">
    <source>
        <dbReference type="Proteomes" id="UP000077786"/>
    </source>
</evidence>
<dbReference type="EMBL" id="LUTU01000018">
    <property type="protein sequence ID" value="OAJ66266.1"/>
    <property type="molecule type" value="Genomic_DNA"/>
</dbReference>
<evidence type="ECO:0000256" key="1">
    <source>
        <dbReference type="ARBA" id="ARBA00022676"/>
    </source>
</evidence>
<dbReference type="SUPFAM" id="SSF53756">
    <property type="entry name" value="UDP-Glycosyltransferase/glycogen phosphorylase"/>
    <property type="match status" value="2"/>
</dbReference>
<dbReference type="PANTHER" id="PTHR12526:SF510">
    <property type="entry name" value="D-INOSITOL 3-PHOSPHATE GLYCOSYLTRANSFERASE"/>
    <property type="match status" value="1"/>
</dbReference>
<evidence type="ECO:0000259" key="4">
    <source>
        <dbReference type="Pfam" id="PF13579"/>
    </source>
</evidence>